<reference evidence="2" key="1">
    <citation type="submission" date="2022-04" db="EMBL/GenBank/DDBJ databases">
        <title>Paenibacillus mangrovi sp. nov., a novel endophytic bacterium isolated from bark of Kandelia candel.</title>
        <authorList>
            <person name="Tuo L."/>
        </authorList>
    </citation>
    <scope>NUCLEOTIDE SEQUENCE</scope>
    <source>
        <strain evidence="2">KQZ6P-2</strain>
    </source>
</reference>
<evidence type="ECO:0000313" key="2">
    <source>
        <dbReference type="EMBL" id="MCJ8015182.1"/>
    </source>
</evidence>
<dbReference type="Proteomes" id="UP001139347">
    <property type="component" value="Unassembled WGS sequence"/>
</dbReference>
<dbReference type="AlphaFoldDB" id="A0A9X2B7P0"/>
<organism evidence="2 3">
    <name type="scientific">Paenibacillus mangrovi</name>
    <dbReference type="NCBI Taxonomy" id="2931978"/>
    <lineage>
        <taxon>Bacteria</taxon>
        <taxon>Bacillati</taxon>
        <taxon>Bacillota</taxon>
        <taxon>Bacilli</taxon>
        <taxon>Bacillales</taxon>
        <taxon>Paenibacillaceae</taxon>
        <taxon>Paenibacillus</taxon>
    </lineage>
</organism>
<name>A0A9X2B7P0_9BACL</name>
<feature type="domain" description="N-acetyltransferase" evidence="1">
    <location>
        <begin position="8"/>
        <end position="163"/>
    </location>
</feature>
<dbReference type="InterPro" id="IPR016181">
    <property type="entry name" value="Acyl_CoA_acyltransferase"/>
</dbReference>
<dbReference type="Gene3D" id="3.40.630.30">
    <property type="match status" value="1"/>
</dbReference>
<dbReference type="PROSITE" id="PS51186">
    <property type="entry name" value="GNAT"/>
    <property type="match status" value="1"/>
</dbReference>
<protein>
    <submittedName>
        <fullName evidence="2">GNAT family N-acetyltransferase</fullName>
    </submittedName>
</protein>
<dbReference type="SUPFAM" id="SSF55729">
    <property type="entry name" value="Acyl-CoA N-acyltransferases (Nat)"/>
    <property type="match status" value="1"/>
</dbReference>
<proteinExistence type="predicted"/>
<dbReference type="EMBL" id="JALIRP010000020">
    <property type="protein sequence ID" value="MCJ8015182.1"/>
    <property type="molecule type" value="Genomic_DNA"/>
</dbReference>
<evidence type="ECO:0000259" key="1">
    <source>
        <dbReference type="PROSITE" id="PS51186"/>
    </source>
</evidence>
<accession>A0A9X2B7P0</accession>
<evidence type="ECO:0000313" key="3">
    <source>
        <dbReference type="Proteomes" id="UP001139347"/>
    </source>
</evidence>
<sequence>MSVSKPIFCVVLMSREHAETCCSWRYEPPYDRIYGWLPWEQMEALGVEFGDPEIREQQYISILDAENTLCGFAQLFPMVNVTRLGIGMRPDLCGLGRGKGFVNAVVDAAKARYPELPVDLEVQDWNERAIRTYLKAGFVITDTYEKQTPEGIGRFHCMVYGED</sequence>
<dbReference type="InterPro" id="IPR000182">
    <property type="entry name" value="GNAT_dom"/>
</dbReference>
<keyword evidence="3" id="KW-1185">Reference proteome</keyword>
<dbReference type="RefSeq" id="WP_244731130.1">
    <property type="nucleotide sequence ID" value="NZ_JALIRP010000020.1"/>
</dbReference>
<dbReference type="GO" id="GO:0016747">
    <property type="term" value="F:acyltransferase activity, transferring groups other than amino-acyl groups"/>
    <property type="evidence" value="ECO:0007669"/>
    <property type="project" value="InterPro"/>
</dbReference>
<gene>
    <name evidence="2" type="ORF">MUG84_26285</name>
</gene>
<dbReference type="Pfam" id="PF00583">
    <property type="entry name" value="Acetyltransf_1"/>
    <property type="match status" value="1"/>
</dbReference>
<comment type="caution">
    <text evidence="2">The sequence shown here is derived from an EMBL/GenBank/DDBJ whole genome shotgun (WGS) entry which is preliminary data.</text>
</comment>